<dbReference type="AlphaFoldDB" id="A0A0D1BTT7"/>
<dbReference type="HOGENOM" id="CLU_1341317_0_0_9"/>
<dbReference type="OrthoDB" id="9971186at2"/>
<dbReference type="Pfam" id="PF14282">
    <property type="entry name" value="FlxA"/>
    <property type="match status" value="1"/>
</dbReference>
<name>A0A0D1BTT7_CLOBO</name>
<organism evidence="2 3">
    <name type="scientific">Clostridium botulinum B2 450</name>
    <dbReference type="NCBI Taxonomy" id="1379739"/>
    <lineage>
        <taxon>Bacteria</taxon>
        <taxon>Bacillati</taxon>
        <taxon>Bacillota</taxon>
        <taxon>Clostridia</taxon>
        <taxon>Eubacteriales</taxon>
        <taxon>Clostridiaceae</taxon>
        <taxon>Clostridium</taxon>
    </lineage>
</organism>
<comment type="caution">
    <text evidence="2">The sequence shown here is derived from an EMBL/GenBank/DDBJ whole genome shotgun (WGS) entry which is preliminary data.</text>
</comment>
<proteinExistence type="predicted"/>
<dbReference type="Proteomes" id="UP000032250">
    <property type="component" value="Unassembled WGS sequence"/>
</dbReference>
<reference evidence="2 3" key="1">
    <citation type="submission" date="2014-06" db="EMBL/GenBank/DDBJ databases">
        <title>Genome characterization of distinct group I Clostridium botulinum lineages.</title>
        <authorList>
            <person name="Giordani F."/>
            <person name="Anselmo A."/>
            <person name="Fillo S."/>
            <person name="Palozzi A.M."/>
            <person name="Fortunato A."/>
            <person name="Gentile B."/>
            <person name="Ciammaruconi A."/>
            <person name="Anniballi F."/>
            <person name="De Medici D."/>
            <person name="Lista F."/>
        </authorList>
    </citation>
    <scope>NUCLEOTIDE SEQUENCE [LARGE SCALE GENOMIC DNA]</scope>
    <source>
        <strain evidence="2 3">B2 450</strain>
    </source>
</reference>
<feature type="compositionally biased region" description="Basic and acidic residues" evidence="1">
    <location>
        <begin position="19"/>
        <end position="29"/>
    </location>
</feature>
<evidence type="ECO:0000313" key="2">
    <source>
        <dbReference type="EMBL" id="KIS23187.1"/>
    </source>
</evidence>
<dbReference type="InterPro" id="IPR025577">
    <property type="entry name" value="FlxA"/>
</dbReference>
<dbReference type="RefSeq" id="WP_003487113.1">
    <property type="nucleotide sequence ID" value="NZ_JXSU01000007.1"/>
</dbReference>
<feature type="compositionally biased region" description="Polar residues" evidence="1">
    <location>
        <begin position="155"/>
        <end position="170"/>
    </location>
</feature>
<evidence type="ECO:0000313" key="3">
    <source>
        <dbReference type="Proteomes" id="UP000032250"/>
    </source>
</evidence>
<gene>
    <name evidence="2" type="ORF">N495_06165</name>
</gene>
<accession>A0A0D1BTT7</accession>
<sequence>MKINSTSSAPMLKQVMKNTGKDCTKNMEAEQKEIDKEIQSLQQKKAALNKEIDNIKNDFAPPKPKEELIRPLKDQIQILDAQIQQKQIERTKKQNENIQEVSNDSDNVKSNFTLEDTEDKINPTSNNGKNKSSLKLLKNFTTQTGVINEERIKNISKNPDDPNTSDSTKSITEKKRQKYFKNAIDAYNTIENSNSVNLGTNVLS</sequence>
<evidence type="ECO:0000256" key="1">
    <source>
        <dbReference type="SAM" id="MobiDB-lite"/>
    </source>
</evidence>
<protein>
    <submittedName>
        <fullName evidence="2">Uncharacterized protein</fullName>
    </submittedName>
</protein>
<dbReference type="EMBL" id="JXSU01000007">
    <property type="protein sequence ID" value="KIS23187.1"/>
    <property type="molecule type" value="Genomic_DNA"/>
</dbReference>
<feature type="region of interest" description="Disordered" evidence="1">
    <location>
        <begin position="152"/>
        <end position="174"/>
    </location>
</feature>
<dbReference type="PATRIC" id="fig|1379739.3.peg.1563"/>
<feature type="region of interest" description="Disordered" evidence="1">
    <location>
        <begin position="1"/>
        <end position="29"/>
    </location>
</feature>